<protein>
    <submittedName>
        <fullName evidence="5">Structural polyprotein</fullName>
    </submittedName>
</protein>
<dbReference type="InterPro" id="IPR014872">
    <property type="entry name" value="Dicistrovirus_capsid-polyPr_C"/>
</dbReference>
<dbReference type="CDD" id="cd00205">
    <property type="entry name" value="rhv_like"/>
    <property type="match status" value="2"/>
</dbReference>
<comment type="subcellular location">
    <subcellularLocation>
        <location evidence="1">Virion</location>
    </subcellularLocation>
</comment>
<evidence type="ECO:0000259" key="4">
    <source>
        <dbReference type="Pfam" id="PF08762"/>
    </source>
</evidence>
<proteinExistence type="predicted"/>
<feature type="compositionally biased region" description="Low complexity" evidence="3">
    <location>
        <begin position="577"/>
        <end position="592"/>
    </location>
</feature>
<dbReference type="InterPro" id="IPR029053">
    <property type="entry name" value="Viral_coat"/>
</dbReference>
<evidence type="ECO:0000256" key="1">
    <source>
        <dbReference type="ARBA" id="ARBA00004328"/>
    </source>
</evidence>
<name>A0AB38ZK42_9VIRU</name>
<evidence type="ECO:0000313" key="5">
    <source>
        <dbReference type="EMBL" id="WZI33428.1"/>
    </source>
</evidence>
<organism evidence="5">
    <name type="scientific">Crocidura shantungensis ribovirus 1</name>
    <dbReference type="NCBI Taxonomy" id="3139529"/>
    <lineage>
        <taxon>Viruses</taxon>
        <taxon>Riboviria</taxon>
    </lineage>
</organism>
<dbReference type="EMBL" id="PP272697">
    <property type="protein sequence ID" value="WZI33428.1"/>
    <property type="molecule type" value="Viral_cRNA"/>
</dbReference>
<reference evidence="5" key="1">
    <citation type="journal article" date="2024" name="NPJ Biofilms Microbiomes">
        <title>Decoding the RNA viromes in shrew lungs along the eastern coast of China.</title>
        <authorList>
            <person name="Zhang J.T."/>
            <person name="Hu Z.Y."/>
            <person name="Tang F."/>
            <person name="Liu Y.T."/>
            <person name="Tan W.L."/>
            <person name="Ma X.F."/>
            <person name="Zhang Y.F."/>
            <person name="Si G.Q."/>
            <person name="Zhang L."/>
            <person name="Zhang M.Q."/>
            <person name="Peng C."/>
            <person name="Fu B.K."/>
            <person name="Fang L.Q."/>
            <person name="Zhang X.A."/>
            <person name="Liu W."/>
        </authorList>
    </citation>
    <scope>NUCLEOTIDE SEQUENCE</scope>
    <source>
        <strain evidence="5">Ribo_4</strain>
    </source>
</reference>
<sequence>MEASLPRPITSQDSDCKQHTVVDFLQRPQIIKEGTVSGATSFNQFIDQVLVPSGMMFDMIKQKLSGFTSFTATAVIRLQLQTQPFMAGRLIMGYVPTPTLLGERGQYALQHVETLQLMNHVQMDLSKDTEATLRIPFVSPYVCYDLISSRWDWAKVVIRWYSPLNTVGSIPLDYVIYGHFEDIQLGSPTSGILGAYVNGAPSDEPIVQSLVDEVPSGSEVARVQTEERASSSLLAPVIKLLKPGVDAISKVKNTITDTVNDASSKFDKIKTDLGFSKPQVLTAPLDVNVRAVSGFALVHGVDNSHVLSLTETNASNPVVGVTGTKVDEMSFDYLKKIPQYLNHFEYNNSSKGEIFRCAVYPGHIANRVIGAKATANASHSISGLEQPSHLKYITSVCKYWSGSLIYRFMFVKTNYHSGRVAITFHPFVTPVGVNKNRGDYVYRVIVDLREKSEISVSIPFVSASPWKRINDAVDAKTSTFHEYPNSITGILMVEALTSLKAQSSIVSTKIDCLVEISAGNDFRTCAPLVSSWAPFTIVDANTTDAFAVFEKPYAHQHNPWFITDKVSDETQEDDSLQNDNQQNNNQQNNNDNLLNIGGGLSLGLMDEPIVQSLIEHSAAAQTNPREQAIKQQPISISNCPYSIRNPDLSIKINGEKFLSFRQLIKRNGWIVKANITKEYQGTILGKDFENSPYKLFAGGLTVSQILRPPMPYWLLINLKGTTSYSFQVVAMHASVIPLTFVSSMYGFFMGGIRVKAVTASPNSFIRGGYIAKNSTIYNPYGLSREDVSYMAPLGYEQSVVKRVSEFAVPYYGLSMMASHWIDKEDFYRSKPENVVTLATNPPDDIHFAASAADDLNFLCFIGTPPCVRLSLASQKLEDGTDLSVNGIYPRDTFELRDPSAYGNFYEDINNAYYKNLTTEHFSFSTAHLTY</sequence>
<reference evidence="5" key="2">
    <citation type="submission" date="2024-01" db="EMBL/GenBank/DDBJ databases">
        <authorList>
            <person name="Zhang X.-A."/>
            <person name="Zhang J.-T."/>
            <person name="Hu Z.-Y."/>
            <person name="Liu W."/>
        </authorList>
    </citation>
    <scope>NUCLEOTIDE SEQUENCE</scope>
    <source>
        <strain evidence="5">Ribo_4</strain>
    </source>
</reference>
<feature type="region of interest" description="Disordered" evidence="3">
    <location>
        <begin position="568"/>
        <end position="592"/>
    </location>
</feature>
<dbReference type="GO" id="GO:0044423">
    <property type="term" value="C:virion component"/>
    <property type="evidence" value="ECO:0007669"/>
    <property type="project" value="UniProtKB-KW"/>
</dbReference>
<evidence type="ECO:0000256" key="3">
    <source>
        <dbReference type="SAM" id="MobiDB-lite"/>
    </source>
</evidence>
<dbReference type="Pfam" id="PF08762">
    <property type="entry name" value="CRPV_capsid"/>
    <property type="match status" value="1"/>
</dbReference>
<dbReference type="SUPFAM" id="SSF88633">
    <property type="entry name" value="Positive stranded ssRNA viruses"/>
    <property type="match status" value="3"/>
</dbReference>
<accession>A0AB38ZK42</accession>
<dbReference type="Gene3D" id="2.60.120.20">
    <property type="match status" value="3"/>
</dbReference>
<evidence type="ECO:0000256" key="2">
    <source>
        <dbReference type="ARBA" id="ARBA00022844"/>
    </source>
</evidence>
<keyword evidence="2" id="KW-0946">Virion</keyword>
<feature type="domain" description="Dicistrovirus capsid-polyprotein C-terminal" evidence="4">
    <location>
        <begin position="645"/>
        <end position="870"/>
    </location>
</feature>
<dbReference type="InterPro" id="IPR033703">
    <property type="entry name" value="Rhv-like"/>
</dbReference>